<dbReference type="Pfam" id="PF00155">
    <property type="entry name" value="Aminotran_1_2"/>
    <property type="match status" value="1"/>
</dbReference>
<evidence type="ECO:0000256" key="4">
    <source>
        <dbReference type="ARBA" id="ARBA00022898"/>
    </source>
</evidence>
<keyword evidence="7" id="KW-1185">Reference proteome</keyword>
<evidence type="ECO:0000256" key="3">
    <source>
        <dbReference type="ARBA" id="ARBA00022679"/>
    </source>
</evidence>
<dbReference type="InterPro" id="IPR004839">
    <property type="entry name" value="Aminotransferase_I/II_large"/>
</dbReference>
<keyword evidence="4" id="KW-0663">Pyridoxal phosphate</keyword>
<evidence type="ECO:0000259" key="5">
    <source>
        <dbReference type="Pfam" id="PF00155"/>
    </source>
</evidence>
<dbReference type="Proteomes" id="UP001598114">
    <property type="component" value="Unassembled WGS sequence"/>
</dbReference>
<protein>
    <submittedName>
        <fullName evidence="6">8-amino-7-oxononanoate synthase</fullName>
        <ecNumber evidence="6">2.3.1.47</ecNumber>
    </submittedName>
</protein>
<comment type="caution">
    <text evidence="6">The sequence shown here is derived from an EMBL/GenBank/DDBJ whole genome shotgun (WGS) entry which is preliminary data.</text>
</comment>
<dbReference type="InterPro" id="IPR015424">
    <property type="entry name" value="PyrdxlP-dep_Trfase"/>
</dbReference>
<organism evidence="6 7">
    <name type="scientific">Aquirufa echingensis</name>
    <dbReference type="NCBI Taxonomy" id="3096516"/>
    <lineage>
        <taxon>Bacteria</taxon>
        <taxon>Pseudomonadati</taxon>
        <taxon>Bacteroidota</taxon>
        <taxon>Cytophagia</taxon>
        <taxon>Cytophagales</taxon>
        <taxon>Flectobacillaceae</taxon>
        <taxon>Aquirufa</taxon>
    </lineage>
</organism>
<dbReference type="RefSeq" id="WP_377975492.1">
    <property type="nucleotide sequence ID" value="NZ_JBBKYA010000002.1"/>
</dbReference>
<dbReference type="InterPro" id="IPR015421">
    <property type="entry name" value="PyrdxlP-dep_Trfase_major"/>
</dbReference>
<dbReference type="InterPro" id="IPR015422">
    <property type="entry name" value="PyrdxlP-dep_Trfase_small"/>
</dbReference>
<dbReference type="Gene3D" id="3.40.640.10">
    <property type="entry name" value="Type I PLP-dependent aspartate aminotransferase-like (Major domain)"/>
    <property type="match status" value="1"/>
</dbReference>
<reference evidence="6 7" key="1">
    <citation type="submission" date="2024-03" db="EMBL/GenBank/DDBJ databases">
        <title>Aquirufa genome sequencing.</title>
        <authorList>
            <person name="Pitt A."/>
            <person name="Hahn M.W."/>
        </authorList>
    </citation>
    <scope>NUCLEOTIDE SEQUENCE [LARGE SCALE GENOMIC DNA]</scope>
    <source>
        <strain evidence="6 7">PLAD-142S6K</strain>
    </source>
</reference>
<sequence>MSNTNSANNLLINALSERKDAGLLRALVDVDQLTDFCSNDYLGLAKDRALAKQISDEFRTWESVQNPETPINGSTGSRLISGNHSYIEAFEKSCAQMHHAEAALLFSSGFEANLGLIASLAQKEHVIFCDKLLHASLIDGLRLAPAERRIFKHNDLKDLIHLLEQYPKETIKWVVVESIYSMDGDIAPLKELVELKSTYNFEIVVDEAHAGGVYGPQGAGLCAELGIQDSIFARVLTFGKAWGNAGAVVLGSEVLRSYLINFARPFIYSTAPSPHHVLSLNTAMDYVAQSDEQRKALYDNIIYFKSLQTSEHWGDGSTAIQTFFVTGNEAVRAKAAKAQAAGFAVKPIVFPTVPKGKERIRITLTAITSRTEMQKLIQTLESNA</sequence>
<dbReference type="SUPFAM" id="SSF53383">
    <property type="entry name" value="PLP-dependent transferases"/>
    <property type="match status" value="1"/>
</dbReference>
<comment type="cofactor">
    <cofactor evidence="1">
        <name>pyridoxal 5'-phosphate</name>
        <dbReference type="ChEBI" id="CHEBI:597326"/>
    </cofactor>
</comment>
<dbReference type="InterPro" id="IPR050087">
    <property type="entry name" value="AON_synthase_class-II"/>
</dbReference>
<keyword evidence="6" id="KW-0012">Acyltransferase</keyword>
<keyword evidence="3 6" id="KW-0808">Transferase</keyword>
<comment type="similarity">
    <text evidence="2">Belongs to the class-II pyridoxal-phosphate-dependent aminotransferase family. BioF subfamily.</text>
</comment>
<dbReference type="EMBL" id="JBBKYA010000002">
    <property type="protein sequence ID" value="MFD3275501.1"/>
    <property type="molecule type" value="Genomic_DNA"/>
</dbReference>
<proteinExistence type="inferred from homology"/>
<dbReference type="PANTHER" id="PTHR13693">
    <property type="entry name" value="CLASS II AMINOTRANSFERASE/8-AMINO-7-OXONONANOATE SYNTHASE"/>
    <property type="match status" value="1"/>
</dbReference>
<accession>A0ABW6D141</accession>
<feature type="domain" description="Aminotransferase class I/classII large" evidence="5">
    <location>
        <begin position="33"/>
        <end position="380"/>
    </location>
</feature>
<dbReference type="EC" id="2.3.1.47" evidence="6"/>
<evidence type="ECO:0000256" key="2">
    <source>
        <dbReference type="ARBA" id="ARBA00010008"/>
    </source>
</evidence>
<evidence type="ECO:0000313" key="7">
    <source>
        <dbReference type="Proteomes" id="UP001598114"/>
    </source>
</evidence>
<evidence type="ECO:0000256" key="1">
    <source>
        <dbReference type="ARBA" id="ARBA00001933"/>
    </source>
</evidence>
<name>A0ABW6D141_9BACT</name>
<dbReference type="Gene3D" id="3.90.1150.10">
    <property type="entry name" value="Aspartate Aminotransferase, domain 1"/>
    <property type="match status" value="1"/>
</dbReference>
<evidence type="ECO:0000313" key="6">
    <source>
        <dbReference type="EMBL" id="MFD3275501.1"/>
    </source>
</evidence>
<dbReference type="GO" id="GO:0008710">
    <property type="term" value="F:8-amino-7-oxononanoate synthase activity"/>
    <property type="evidence" value="ECO:0007669"/>
    <property type="project" value="UniProtKB-EC"/>
</dbReference>
<dbReference type="PANTHER" id="PTHR13693:SF77">
    <property type="entry name" value="8-AMINO-7-OXONONANOATE SYNTHASE"/>
    <property type="match status" value="1"/>
</dbReference>
<gene>
    <name evidence="6" type="ORF">SKC38_04580</name>
</gene>